<sequence>MRSRVNVSHICTLLDQQTVLQSSKAMLNKQGMKALIWKSRVGVTG</sequence>
<reference evidence="1" key="2">
    <citation type="journal article" date="2015" name="Fish Shellfish Immunol.">
        <title>Early steps in the European eel (Anguilla anguilla)-Vibrio vulnificus interaction in the gills: Role of the RtxA13 toxin.</title>
        <authorList>
            <person name="Callol A."/>
            <person name="Pajuelo D."/>
            <person name="Ebbesson L."/>
            <person name="Teles M."/>
            <person name="MacKenzie S."/>
            <person name="Amaro C."/>
        </authorList>
    </citation>
    <scope>NUCLEOTIDE SEQUENCE</scope>
</reference>
<organism evidence="1">
    <name type="scientific">Anguilla anguilla</name>
    <name type="common">European freshwater eel</name>
    <name type="synonym">Muraena anguilla</name>
    <dbReference type="NCBI Taxonomy" id="7936"/>
    <lineage>
        <taxon>Eukaryota</taxon>
        <taxon>Metazoa</taxon>
        <taxon>Chordata</taxon>
        <taxon>Craniata</taxon>
        <taxon>Vertebrata</taxon>
        <taxon>Euteleostomi</taxon>
        <taxon>Actinopterygii</taxon>
        <taxon>Neopterygii</taxon>
        <taxon>Teleostei</taxon>
        <taxon>Anguilliformes</taxon>
        <taxon>Anguillidae</taxon>
        <taxon>Anguilla</taxon>
    </lineage>
</organism>
<evidence type="ECO:0000313" key="1">
    <source>
        <dbReference type="EMBL" id="JAH28994.1"/>
    </source>
</evidence>
<dbReference type="AlphaFoldDB" id="A0A0E9RIS0"/>
<dbReference type="EMBL" id="GBXM01079583">
    <property type="protein sequence ID" value="JAH28994.1"/>
    <property type="molecule type" value="Transcribed_RNA"/>
</dbReference>
<name>A0A0E9RIS0_ANGAN</name>
<accession>A0A0E9RIS0</accession>
<proteinExistence type="predicted"/>
<protein>
    <submittedName>
        <fullName evidence="1">Uncharacterized protein</fullName>
    </submittedName>
</protein>
<reference evidence="1" key="1">
    <citation type="submission" date="2014-11" db="EMBL/GenBank/DDBJ databases">
        <authorList>
            <person name="Amaro Gonzalez C."/>
        </authorList>
    </citation>
    <scope>NUCLEOTIDE SEQUENCE</scope>
</reference>